<feature type="compositionally biased region" description="Acidic residues" evidence="1">
    <location>
        <begin position="7"/>
        <end position="19"/>
    </location>
</feature>
<accession>A0A820KYQ3</accession>
<feature type="region of interest" description="Disordered" evidence="1">
    <location>
        <begin position="1"/>
        <end position="32"/>
    </location>
</feature>
<protein>
    <submittedName>
        <fullName evidence="2">Uncharacterized protein</fullName>
    </submittedName>
</protein>
<dbReference type="EMBL" id="CAJOAZ010020882">
    <property type="protein sequence ID" value="CAF4350624.1"/>
    <property type="molecule type" value="Genomic_DNA"/>
</dbReference>
<evidence type="ECO:0000256" key="1">
    <source>
        <dbReference type="SAM" id="MobiDB-lite"/>
    </source>
</evidence>
<name>A0A820KYQ3_9BILA</name>
<evidence type="ECO:0000313" key="3">
    <source>
        <dbReference type="Proteomes" id="UP000663844"/>
    </source>
</evidence>
<comment type="caution">
    <text evidence="2">The sequence shown here is derived from an EMBL/GenBank/DDBJ whole genome shotgun (WGS) entry which is preliminary data.</text>
</comment>
<organism evidence="2 3">
    <name type="scientific">Adineta steineri</name>
    <dbReference type="NCBI Taxonomy" id="433720"/>
    <lineage>
        <taxon>Eukaryota</taxon>
        <taxon>Metazoa</taxon>
        <taxon>Spiralia</taxon>
        <taxon>Gnathifera</taxon>
        <taxon>Rotifera</taxon>
        <taxon>Eurotatoria</taxon>
        <taxon>Bdelloidea</taxon>
        <taxon>Adinetida</taxon>
        <taxon>Adinetidae</taxon>
        <taxon>Adineta</taxon>
    </lineage>
</organism>
<dbReference type="AlphaFoldDB" id="A0A820KYQ3"/>
<feature type="non-terminal residue" evidence="2">
    <location>
        <position position="32"/>
    </location>
</feature>
<evidence type="ECO:0000313" key="2">
    <source>
        <dbReference type="EMBL" id="CAF4350624.1"/>
    </source>
</evidence>
<proteinExistence type="predicted"/>
<dbReference type="Proteomes" id="UP000663844">
    <property type="component" value="Unassembled WGS sequence"/>
</dbReference>
<sequence>MTHQGDEGEAAEEEIDVETLELPPLPEHIQAL</sequence>
<reference evidence="2" key="1">
    <citation type="submission" date="2021-02" db="EMBL/GenBank/DDBJ databases">
        <authorList>
            <person name="Nowell W R."/>
        </authorList>
    </citation>
    <scope>NUCLEOTIDE SEQUENCE</scope>
</reference>
<gene>
    <name evidence="2" type="ORF">OXD698_LOCUS48750</name>
</gene>